<evidence type="ECO:0000313" key="3">
    <source>
        <dbReference type="EMBL" id="RLQ20877.1"/>
    </source>
</evidence>
<dbReference type="AlphaFoldDB" id="A0A3L7DTE2"/>
<evidence type="ECO:0000313" key="4">
    <source>
        <dbReference type="Proteomes" id="UP000265509"/>
    </source>
</evidence>
<dbReference type="PROSITE" id="PS51257">
    <property type="entry name" value="PROKAR_LIPOPROTEIN"/>
    <property type="match status" value="1"/>
</dbReference>
<gene>
    <name evidence="3" type="ORF">DWB85_15025</name>
</gene>
<protein>
    <submittedName>
        <fullName evidence="3">Uncharacterized protein</fullName>
    </submittedName>
</protein>
<dbReference type="RefSeq" id="WP_117956288.1">
    <property type="nucleotide sequence ID" value="NZ_QRAN01000018.1"/>
</dbReference>
<feature type="signal peptide" evidence="2">
    <location>
        <begin position="1"/>
        <end position="23"/>
    </location>
</feature>
<evidence type="ECO:0000256" key="1">
    <source>
        <dbReference type="SAM" id="MobiDB-lite"/>
    </source>
</evidence>
<sequence>MNRRHTQRAIHLAAITLSLLLAACRMPVKVSGQGYVFGEETRQLYRAGYTFDIKEDFQETFWPVPAPGYSFGRWTDICNTTYGACELSLDKQLWRRDDSIPLGARFRPDYRGPLEIWYYETYWDAANRALSVPLASIDLRGVHRADSPRYFMASPDLEVIIPARRVGPDLLFSLPGDDYPPGDYWLFASATDSEGTIASASISFGLVSQVIARDFSAYDASSPWAAVLPACVAANTPFQLCDLTTLPFIGDLQASVTVYDVLARTAVSHPWMGRRFKQVLRELPPAMLQLFRGATAVVIGADIRPAFYTSATGAVYLDPQDLWLTPEERQTIGWEPDYRTEFGEGLKFISYDLYISGNGAAWTPSYLYEASESRQLQDIVLPVANLLIHELAHANDAMPPALLGTTPTNETVFDATLRAERQSPSLQLLSTNPLASTFLYQLADILYFGAPVSQTVLQLSARELGLEFAQDAANALYAYATPYEDTAMLVEEVLTSHYFAVQRIVSFVDAPETETEDCRDYTVQWSNINRAARPAIRERARLVLSGILGEADVSRYLDAMPAPGTLERGLSLCENLDQLPSVTPRTPGRFIPPPALARQQAAKLRSHRQMHQRSGRQRSHRH</sequence>
<dbReference type="EMBL" id="QRAN01000018">
    <property type="protein sequence ID" value="RLQ20877.1"/>
    <property type="molecule type" value="Genomic_DNA"/>
</dbReference>
<dbReference type="OrthoDB" id="5803286at2"/>
<accession>A0A3L7DTE2</accession>
<proteinExistence type="predicted"/>
<name>A0A3L7DTE2_9GAMM</name>
<feature type="compositionally biased region" description="Basic residues" evidence="1">
    <location>
        <begin position="604"/>
        <end position="622"/>
    </location>
</feature>
<comment type="caution">
    <text evidence="3">The sequence shown here is derived from an EMBL/GenBank/DDBJ whole genome shotgun (WGS) entry which is preliminary data.</text>
</comment>
<feature type="region of interest" description="Disordered" evidence="1">
    <location>
        <begin position="584"/>
        <end position="622"/>
    </location>
</feature>
<keyword evidence="2" id="KW-0732">Signal</keyword>
<dbReference type="Proteomes" id="UP000265509">
    <property type="component" value="Unassembled WGS sequence"/>
</dbReference>
<feature type="chain" id="PRO_5018313939" evidence="2">
    <location>
        <begin position="24"/>
        <end position="622"/>
    </location>
</feature>
<evidence type="ECO:0000256" key="2">
    <source>
        <dbReference type="SAM" id="SignalP"/>
    </source>
</evidence>
<organism evidence="3 4">
    <name type="scientific">Seongchinamella sediminis</name>
    <dbReference type="NCBI Taxonomy" id="2283635"/>
    <lineage>
        <taxon>Bacteria</taxon>
        <taxon>Pseudomonadati</taxon>
        <taxon>Pseudomonadota</taxon>
        <taxon>Gammaproteobacteria</taxon>
        <taxon>Cellvibrionales</taxon>
        <taxon>Halieaceae</taxon>
        <taxon>Seongchinamella</taxon>
    </lineage>
</organism>
<keyword evidence="4" id="KW-1185">Reference proteome</keyword>
<reference evidence="3 4" key="1">
    <citation type="submission" date="2018-07" db="EMBL/GenBank/DDBJ databases">
        <title>Halioglobus sp. genome submission.</title>
        <authorList>
            <person name="Ye M.-Q."/>
            <person name="Du Z.-J."/>
        </authorList>
    </citation>
    <scope>NUCLEOTIDE SEQUENCE [LARGE SCALE GENOMIC DNA]</scope>
    <source>
        <strain evidence="3 4">U0301</strain>
    </source>
</reference>